<sequence>MEALMVWGQGGLQCEECRGASSTWQRINKTELLSGLLCQDQEIQRVELNTPVAKSSLQQTLEGLRIDAEQPVALGHPE</sequence>
<proteinExistence type="predicted"/>
<reference evidence="1" key="1">
    <citation type="submission" date="2019-04" db="EMBL/GenBank/DDBJ databases">
        <authorList>
            <person name="Alioto T."/>
            <person name="Alioto T."/>
        </authorList>
    </citation>
    <scope>NUCLEOTIDE SEQUENCE [LARGE SCALE GENOMIC DNA]</scope>
</reference>
<dbReference type="Proteomes" id="UP000335636">
    <property type="component" value="Unassembled WGS sequence"/>
</dbReference>
<comment type="caution">
    <text evidence="1">The sequence shown here is derived from an EMBL/GenBank/DDBJ whole genome shotgun (WGS) entry which is preliminary data.</text>
</comment>
<feature type="non-terminal residue" evidence="1">
    <location>
        <position position="78"/>
    </location>
</feature>
<dbReference type="AlphaFoldDB" id="A0A5E4D235"/>
<organism evidence="1 2">
    <name type="scientific">Marmota monax</name>
    <name type="common">Woodchuck</name>
    <dbReference type="NCBI Taxonomy" id="9995"/>
    <lineage>
        <taxon>Eukaryota</taxon>
        <taxon>Metazoa</taxon>
        <taxon>Chordata</taxon>
        <taxon>Craniata</taxon>
        <taxon>Vertebrata</taxon>
        <taxon>Euteleostomi</taxon>
        <taxon>Mammalia</taxon>
        <taxon>Eutheria</taxon>
        <taxon>Euarchontoglires</taxon>
        <taxon>Glires</taxon>
        <taxon>Rodentia</taxon>
        <taxon>Sciuromorpha</taxon>
        <taxon>Sciuridae</taxon>
        <taxon>Xerinae</taxon>
        <taxon>Marmotini</taxon>
        <taxon>Marmota</taxon>
    </lineage>
</organism>
<keyword evidence="2" id="KW-1185">Reference proteome</keyword>
<accession>A0A5E4D235</accession>
<protein>
    <submittedName>
        <fullName evidence="1">Uncharacterized protein</fullName>
    </submittedName>
</protein>
<name>A0A5E4D235_MARMO</name>
<dbReference type="EMBL" id="CABDUW010002828">
    <property type="protein sequence ID" value="VTJ88138.1"/>
    <property type="molecule type" value="Genomic_DNA"/>
</dbReference>
<evidence type="ECO:0000313" key="2">
    <source>
        <dbReference type="Proteomes" id="UP000335636"/>
    </source>
</evidence>
<gene>
    <name evidence="1" type="ORF">MONAX_5E000536</name>
</gene>
<evidence type="ECO:0000313" key="1">
    <source>
        <dbReference type="EMBL" id="VTJ88138.1"/>
    </source>
</evidence>